<dbReference type="Proteomes" id="UP000727456">
    <property type="component" value="Unassembled WGS sequence"/>
</dbReference>
<evidence type="ECO:0008006" key="3">
    <source>
        <dbReference type="Google" id="ProtNLM"/>
    </source>
</evidence>
<accession>A0ABX0TUX5</accession>
<proteinExistence type="predicted"/>
<dbReference type="Pfam" id="PF09650">
    <property type="entry name" value="PHA_gran_rgn"/>
    <property type="match status" value="1"/>
</dbReference>
<name>A0ABX0TUX5_9SPHN</name>
<keyword evidence="2" id="KW-1185">Reference proteome</keyword>
<dbReference type="RefSeq" id="WP_167073045.1">
    <property type="nucleotide sequence ID" value="NZ_JAAOZC010000004.1"/>
</dbReference>
<organism evidence="1 2">
    <name type="scientific">Sphingomonas vulcanisoli</name>
    <dbReference type="NCBI Taxonomy" id="1658060"/>
    <lineage>
        <taxon>Bacteria</taxon>
        <taxon>Pseudomonadati</taxon>
        <taxon>Pseudomonadota</taxon>
        <taxon>Alphaproteobacteria</taxon>
        <taxon>Sphingomonadales</taxon>
        <taxon>Sphingomonadaceae</taxon>
        <taxon>Sphingomonas</taxon>
    </lineage>
</organism>
<evidence type="ECO:0000313" key="2">
    <source>
        <dbReference type="Proteomes" id="UP000727456"/>
    </source>
</evidence>
<gene>
    <name evidence="1" type="ORF">FHS31_001804</name>
</gene>
<reference evidence="1 2" key="1">
    <citation type="submission" date="2020-03" db="EMBL/GenBank/DDBJ databases">
        <title>Genomic Encyclopedia of Type Strains, Phase III (KMG-III): the genomes of soil and plant-associated and newly described type strains.</title>
        <authorList>
            <person name="Whitman W."/>
        </authorList>
    </citation>
    <scope>NUCLEOTIDE SEQUENCE [LARGE SCALE GENOMIC DNA]</scope>
    <source>
        <strain evidence="1 2">CECT 8804</strain>
    </source>
</reference>
<evidence type="ECO:0000313" key="1">
    <source>
        <dbReference type="EMBL" id="NIJ08187.1"/>
    </source>
</evidence>
<sequence length="107" mass="11449">MSSAPLTIDVPHRLGKQAAIERLKSRIGELDRHLPGGGKATSHWVSDNVMALEVIAMGQTVSARLEVEDALVRVQLVLPAMLGFFSGMISSAVREGGAKVLEDKSKN</sequence>
<dbReference type="InterPro" id="IPR013433">
    <property type="entry name" value="PHA_gran_rgn"/>
</dbReference>
<dbReference type="EMBL" id="JAAOZC010000004">
    <property type="protein sequence ID" value="NIJ08187.1"/>
    <property type="molecule type" value="Genomic_DNA"/>
</dbReference>
<comment type="caution">
    <text evidence="1">The sequence shown here is derived from an EMBL/GenBank/DDBJ whole genome shotgun (WGS) entry which is preliminary data.</text>
</comment>
<protein>
    <recommendedName>
        <fullName evidence="3">Polyhydroxyalkanoic acid system protein</fullName>
    </recommendedName>
</protein>